<feature type="domain" description="Disease resistance N-terminal" evidence="8">
    <location>
        <begin position="12"/>
        <end position="100"/>
    </location>
</feature>
<dbReference type="SUPFAM" id="SSF52058">
    <property type="entry name" value="L domain-like"/>
    <property type="match status" value="1"/>
</dbReference>
<reference evidence="11" key="5">
    <citation type="journal article" date="2021" name="G3 (Bethesda)">
        <title>Aegilops tauschii genome assembly Aet v5.0 features greater sequence contiguity and improved annotation.</title>
        <authorList>
            <person name="Wang L."/>
            <person name="Zhu T."/>
            <person name="Rodriguez J.C."/>
            <person name="Deal K.R."/>
            <person name="Dubcovsky J."/>
            <person name="McGuire P.E."/>
            <person name="Lux T."/>
            <person name="Spannagl M."/>
            <person name="Mayer K.F.X."/>
            <person name="Baldrich P."/>
            <person name="Meyers B.C."/>
            <person name="Huo N."/>
            <person name="Gu Y.Q."/>
            <person name="Zhou H."/>
            <person name="Devos K.M."/>
            <person name="Bennetzen J.L."/>
            <person name="Unver T."/>
            <person name="Budak H."/>
            <person name="Gulick P.J."/>
            <person name="Galiba G."/>
            <person name="Kalapos B."/>
            <person name="Nelson D.R."/>
            <person name="Li P."/>
            <person name="You F.M."/>
            <person name="Luo M.C."/>
            <person name="Dvorak J."/>
        </authorList>
    </citation>
    <scope>NUCLEOTIDE SEQUENCE [LARGE SCALE GENOMIC DNA]</scope>
    <source>
        <strain evidence="11">cv. AL8/78</strain>
    </source>
</reference>
<dbReference type="GO" id="GO:0009626">
    <property type="term" value="P:plant-type hypersensitive response"/>
    <property type="evidence" value="ECO:0007669"/>
    <property type="project" value="UniProtKB-ARBA"/>
</dbReference>
<evidence type="ECO:0000259" key="9">
    <source>
        <dbReference type="Pfam" id="PF23559"/>
    </source>
</evidence>
<dbReference type="PRINTS" id="PR00364">
    <property type="entry name" value="DISEASERSIST"/>
</dbReference>
<evidence type="ECO:0000313" key="12">
    <source>
        <dbReference type="Proteomes" id="UP000015105"/>
    </source>
</evidence>
<accession>A0A453MVX1</accession>
<evidence type="ECO:0000256" key="5">
    <source>
        <dbReference type="ARBA" id="ARBA00022821"/>
    </source>
</evidence>
<dbReference type="KEGG" id="ats:109780842"/>
<dbReference type="OMA" id="ERVTICE"/>
<dbReference type="InterPro" id="IPR036388">
    <property type="entry name" value="WH-like_DNA-bd_sf"/>
</dbReference>
<feature type="domain" description="NB-ARC" evidence="7">
    <location>
        <begin position="197"/>
        <end position="355"/>
    </location>
</feature>
<reference evidence="11" key="3">
    <citation type="journal article" date="2017" name="Nature">
        <title>Genome sequence of the progenitor of the wheat D genome Aegilops tauschii.</title>
        <authorList>
            <person name="Luo M.C."/>
            <person name="Gu Y.Q."/>
            <person name="Puiu D."/>
            <person name="Wang H."/>
            <person name="Twardziok S.O."/>
            <person name="Deal K.R."/>
            <person name="Huo N."/>
            <person name="Zhu T."/>
            <person name="Wang L."/>
            <person name="Wang Y."/>
            <person name="McGuire P.E."/>
            <person name="Liu S."/>
            <person name="Long H."/>
            <person name="Ramasamy R.K."/>
            <person name="Rodriguez J.C."/>
            <person name="Van S.L."/>
            <person name="Yuan L."/>
            <person name="Wang Z."/>
            <person name="Xia Z."/>
            <person name="Xiao L."/>
            <person name="Anderson O.D."/>
            <person name="Ouyang S."/>
            <person name="Liang Y."/>
            <person name="Zimin A.V."/>
            <person name="Pertea G."/>
            <person name="Qi P."/>
            <person name="Bennetzen J.L."/>
            <person name="Dai X."/>
            <person name="Dawson M.W."/>
            <person name="Muller H.G."/>
            <person name="Kugler K."/>
            <person name="Rivarola-Duarte L."/>
            <person name="Spannagl M."/>
            <person name="Mayer K.F.X."/>
            <person name="Lu F.H."/>
            <person name="Bevan M.W."/>
            <person name="Leroy P."/>
            <person name="Li P."/>
            <person name="You F.M."/>
            <person name="Sun Q."/>
            <person name="Liu Z."/>
            <person name="Lyons E."/>
            <person name="Wicker T."/>
            <person name="Salzberg S.L."/>
            <person name="Devos K.M."/>
            <person name="Dvorak J."/>
        </authorList>
    </citation>
    <scope>NUCLEOTIDE SEQUENCE [LARGE SCALE GENOMIC DNA]</scope>
    <source>
        <strain evidence="11">cv. AL8/78</strain>
    </source>
</reference>
<evidence type="ECO:0000256" key="6">
    <source>
        <dbReference type="ARBA" id="ARBA00023054"/>
    </source>
</evidence>
<dbReference type="GO" id="GO:0043531">
    <property type="term" value="F:ADP binding"/>
    <property type="evidence" value="ECO:0007669"/>
    <property type="project" value="InterPro"/>
</dbReference>
<dbReference type="InterPro" id="IPR002182">
    <property type="entry name" value="NB-ARC"/>
</dbReference>
<dbReference type="Gramene" id="AET6Gv20113300.2">
    <property type="protein sequence ID" value="AET6Gv20113300.2"/>
    <property type="gene ID" value="AET6Gv20113300"/>
</dbReference>
<dbReference type="Gene3D" id="1.10.8.430">
    <property type="entry name" value="Helical domain of apoptotic protease-activating factors"/>
    <property type="match status" value="1"/>
</dbReference>
<keyword evidence="12" id="KW-1185">Reference proteome</keyword>
<evidence type="ECO:0000259" key="10">
    <source>
        <dbReference type="Pfam" id="PF23598"/>
    </source>
</evidence>
<reference evidence="12" key="1">
    <citation type="journal article" date="2014" name="Science">
        <title>Ancient hybridizations among the ancestral genomes of bread wheat.</title>
        <authorList>
            <consortium name="International Wheat Genome Sequencing Consortium,"/>
            <person name="Marcussen T."/>
            <person name="Sandve S.R."/>
            <person name="Heier L."/>
            <person name="Spannagl M."/>
            <person name="Pfeifer M."/>
            <person name="Jakobsen K.S."/>
            <person name="Wulff B.B."/>
            <person name="Steuernagel B."/>
            <person name="Mayer K.F."/>
            <person name="Olsen O.A."/>
        </authorList>
    </citation>
    <scope>NUCLEOTIDE SEQUENCE [LARGE SCALE GENOMIC DNA]</scope>
    <source>
        <strain evidence="12">cv. AL8/78</strain>
    </source>
</reference>
<keyword evidence="6" id="KW-0175">Coiled coil</keyword>
<dbReference type="FunFam" id="1.10.10.10:FF:000322">
    <property type="entry name" value="Probable disease resistance protein At1g63360"/>
    <property type="match status" value="1"/>
</dbReference>
<reference evidence="11" key="4">
    <citation type="submission" date="2019-03" db="UniProtKB">
        <authorList>
            <consortium name="EnsemblPlants"/>
        </authorList>
    </citation>
    <scope>IDENTIFICATION</scope>
</reference>
<dbReference type="PANTHER" id="PTHR23155:SF906">
    <property type="entry name" value="OS08G0205100 PROTEIN"/>
    <property type="match status" value="1"/>
</dbReference>
<dbReference type="OrthoDB" id="675905at2759"/>
<proteinExistence type="inferred from homology"/>
<dbReference type="AlphaFoldDB" id="A0A453MVX1"/>
<dbReference type="InterPro" id="IPR042197">
    <property type="entry name" value="Apaf_helical"/>
</dbReference>
<dbReference type="Proteomes" id="UP000015105">
    <property type="component" value="Chromosome 6D"/>
</dbReference>
<evidence type="ECO:0008006" key="13">
    <source>
        <dbReference type="Google" id="ProtNLM"/>
    </source>
</evidence>
<sequence>MEAAAVSVSHGAIGSLLGKLGDLLAGEYNLLKKAKGEIMFLKAELESMRVFLERMSDAEEEEADKQEKCWAEVVRDLSYDIEDNVDDFMLRVECESNSKPHGFKGFIERSMNLLTTINTRHKIGKELQGLKRRVMEVSERRMRYKVDSTASKPNSTAIDIRLLALYADTAGLVGINEPRDELIEVMLDGDGVCAPQQLKVLSVVGFGGLGKTTLANAIYRKLEGQFQCQAFVSVSQKPNIRKILRNMLSQAGYMVLDQTNMESWDEDQLIRTLRRFLADKRYFIVIDDIWDATTWSIIGCALPENMNGSRVITTTRIVTVATACCSNSYDYLYKMKLLSDEESRKLFFRRVFGSEDGCPTYLEDVSAEILTRCGGLPLAIISISSLLASQPKMLKGQWEDILNSLGSNFEVHPTLDGMRKILNLSYTNLPHYLKTCMLYLGIYPEDYTINKNDLVRQWLAQGFCRGQWLSHVRDPEAVAEGYFNELVNRSIVQPVDTDHNDEVLSCKVHDMMLDLIMHKCREENFITAVDDLQAVIGLQSNVRRLSLCLDGVIDGTTLGATQLSQVRALARFGISTYTPPLSEFKHLRILTLEFPTRLVTLDLTGMCHLFLLRYLKVVAAYGEIVLPRKIRRLEQLETLELRTYEYSVVQVPSDIVHLRQLLHLIVPIGISLPSRIGSMKSLRTLRGFDLGMNSVENIRDLGGLTNLKDLEICRVYRKQLDETEAAKLMNILRFSLEKLCNLRYLCMESYLPSACSDALGSLSASPRLLRRLHLRGCMLSRVPEWIHELHNLYDLALGVKELLDDGVGIIAQLHSLIHLHLYIFGTPKERVTICGTGFLALKHFQVTCRWTSYLAFEAGAMPKLQRLEVGFNARGWEQHGAAFVGIEHLSGLKEVSVRIGGYGAEESSARAAQSVLRDAIGIHPSCPRANIKCDENMSFTFDD</sequence>
<evidence type="ECO:0000256" key="4">
    <source>
        <dbReference type="ARBA" id="ARBA00022741"/>
    </source>
</evidence>
<dbReference type="InterPro" id="IPR027417">
    <property type="entry name" value="P-loop_NTPase"/>
</dbReference>
<keyword evidence="4" id="KW-0547">Nucleotide-binding</keyword>
<dbReference type="InterPro" id="IPR055414">
    <property type="entry name" value="LRR_R13L4/SHOC2-like"/>
</dbReference>
<evidence type="ECO:0000259" key="8">
    <source>
        <dbReference type="Pfam" id="PF18052"/>
    </source>
</evidence>
<dbReference type="FunFam" id="3.40.50.300:FF:001091">
    <property type="entry name" value="Probable disease resistance protein At1g61300"/>
    <property type="match status" value="1"/>
</dbReference>
<dbReference type="STRING" id="200361.A0A453MVX1"/>
<dbReference type="Pfam" id="PF23559">
    <property type="entry name" value="WHD_DRP"/>
    <property type="match status" value="1"/>
</dbReference>
<evidence type="ECO:0000256" key="1">
    <source>
        <dbReference type="ARBA" id="ARBA00008894"/>
    </source>
</evidence>
<dbReference type="Gene3D" id="3.40.50.300">
    <property type="entry name" value="P-loop containing nucleotide triphosphate hydrolases"/>
    <property type="match status" value="1"/>
</dbReference>
<dbReference type="RefSeq" id="XP_020195018.1">
    <property type="nucleotide sequence ID" value="XM_020339429.4"/>
</dbReference>
<dbReference type="GO" id="GO:0002758">
    <property type="term" value="P:innate immune response-activating signaling pathway"/>
    <property type="evidence" value="ECO:0007669"/>
    <property type="project" value="UniProtKB-ARBA"/>
</dbReference>
<dbReference type="Gene3D" id="3.80.10.10">
    <property type="entry name" value="Ribonuclease Inhibitor"/>
    <property type="match status" value="1"/>
</dbReference>
<dbReference type="EnsemblPlants" id="AET6Gv20113300.3">
    <property type="protein sequence ID" value="AET6Gv20113300.3"/>
    <property type="gene ID" value="AET6Gv20113300"/>
</dbReference>
<evidence type="ECO:0000256" key="3">
    <source>
        <dbReference type="ARBA" id="ARBA00022737"/>
    </source>
</evidence>
<dbReference type="Pfam" id="PF18052">
    <property type="entry name" value="Rx_N"/>
    <property type="match status" value="1"/>
</dbReference>
<dbReference type="Gene3D" id="1.10.10.10">
    <property type="entry name" value="Winged helix-like DNA-binding domain superfamily/Winged helix DNA-binding domain"/>
    <property type="match status" value="1"/>
</dbReference>
<feature type="domain" description="Disease resistance protein winged helix" evidence="9">
    <location>
        <begin position="442"/>
        <end position="516"/>
    </location>
</feature>
<dbReference type="InterPro" id="IPR032675">
    <property type="entry name" value="LRR_dom_sf"/>
</dbReference>
<evidence type="ECO:0000256" key="2">
    <source>
        <dbReference type="ARBA" id="ARBA00022614"/>
    </source>
</evidence>
<dbReference type="InterPro" id="IPR038005">
    <property type="entry name" value="RX-like_CC"/>
</dbReference>
<reference evidence="12" key="2">
    <citation type="journal article" date="2017" name="Nat. Plants">
        <title>The Aegilops tauschii genome reveals multiple impacts of transposons.</title>
        <authorList>
            <person name="Zhao G."/>
            <person name="Zou C."/>
            <person name="Li K."/>
            <person name="Wang K."/>
            <person name="Li T."/>
            <person name="Gao L."/>
            <person name="Zhang X."/>
            <person name="Wang H."/>
            <person name="Yang Z."/>
            <person name="Liu X."/>
            <person name="Jiang W."/>
            <person name="Mao L."/>
            <person name="Kong X."/>
            <person name="Jiao Y."/>
            <person name="Jia J."/>
        </authorList>
    </citation>
    <scope>NUCLEOTIDE SEQUENCE [LARGE SCALE GENOMIC DNA]</scope>
    <source>
        <strain evidence="12">cv. AL8/78</strain>
    </source>
</reference>
<keyword evidence="5" id="KW-0611">Plant defense</keyword>
<dbReference type="CDD" id="cd14798">
    <property type="entry name" value="RX-CC_like"/>
    <property type="match status" value="1"/>
</dbReference>
<feature type="domain" description="Disease resistance R13L4/SHOC-2-like LRR" evidence="10">
    <location>
        <begin position="565"/>
        <end position="928"/>
    </location>
</feature>
<keyword evidence="3" id="KW-0677">Repeat</keyword>
<evidence type="ECO:0000313" key="11">
    <source>
        <dbReference type="EnsemblPlants" id="AET6Gv20113300.2"/>
    </source>
</evidence>
<dbReference type="InterPro" id="IPR041118">
    <property type="entry name" value="Rx_N"/>
</dbReference>
<evidence type="ECO:0000259" key="7">
    <source>
        <dbReference type="Pfam" id="PF00931"/>
    </source>
</evidence>
<dbReference type="InterPro" id="IPR044974">
    <property type="entry name" value="Disease_R_plants"/>
</dbReference>
<dbReference type="EnsemblPlants" id="AET6Gv20113300.2">
    <property type="protein sequence ID" value="AET6Gv20113300.2"/>
    <property type="gene ID" value="AET6Gv20113300"/>
</dbReference>
<name>A0A453MVX1_AEGTS</name>
<dbReference type="GeneID" id="109780842"/>
<dbReference type="Pfam" id="PF23598">
    <property type="entry name" value="LRR_14"/>
    <property type="match status" value="1"/>
</dbReference>
<dbReference type="SUPFAM" id="SSF52540">
    <property type="entry name" value="P-loop containing nucleoside triphosphate hydrolases"/>
    <property type="match status" value="1"/>
</dbReference>
<dbReference type="PANTHER" id="PTHR23155">
    <property type="entry name" value="DISEASE RESISTANCE PROTEIN RP"/>
    <property type="match status" value="1"/>
</dbReference>
<protein>
    <recommendedName>
        <fullName evidence="13">Disease resistance protein RPM1</fullName>
    </recommendedName>
</protein>
<comment type="similarity">
    <text evidence="1">Belongs to the disease resistance NB-LRR family.</text>
</comment>
<keyword evidence="2" id="KW-0433">Leucine-rich repeat</keyword>
<dbReference type="Gramene" id="AET6Gv20113300.3">
    <property type="protein sequence ID" value="AET6Gv20113300.3"/>
    <property type="gene ID" value="AET6Gv20113300"/>
</dbReference>
<organism evidence="11 12">
    <name type="scientific">Aegilops tauschii subsp. strangulata</name>
    <name type="common">Goatgrass</name>
    <dbReference type="NCBI Taxonomy" id="200361"/>
    <lineage>
        <taxon>Eukaryota</taxon>
        <taxon>Viridiplantae</taxon>
        <taxon>Streptophyta</taxon>
        <taxon>Embryophyta</taxon>
        <taxon>Tracheophyta</taxon>
        <taxon>Spermatophyta</taxon>
        <taxon>Magnoliopsida</taxon>
        <taxon>Liliopsida</taxon>
        <taxon>Poales</taxon>
        <taxon>Poaceae</taxon>
        <taxon>BOP clade</taxon>
        <taxon>Pooideae</taxon>
        <taxon>Triticodae</taxon>
        <taxon>Triticeae</taxon>
        <taxon>Triticinae</taxon>
        <taxon>Aegilops</taxon>
    </lineage>
</organism>
<dbReference type="GO" id="GO:0042742">
    <property type="term" value="P:defense response to bacterium"/>
    <property type="evidence" value="ECO:0007669"/>
    <property type="project" value="UniProtKB-ARBA"/>
</dbReference>
<dbReference type="Pfam" id="PF00931">
    <property type="entry name" value="NB-ARC"/>
    <property type="match status" value="1"/>
</dbReference>
<dbReference type="InterPro" id="IPR058922">
    <property type="entry name" value="WHD_DRP"/>
</dbReference>
<dbReference type="Gene3D" id="1.20.5.4130">
    <property type="match status" value="1"/>
</dbReference>